<sequence length="259" mass="31260">MQIDEQESYYYPLPNTSNTNNYYSLYNTNYYYPSPNIYQHDDFLYGLIYFKNPKTLQNSNNKIIQHFSYMDYLKKSETSIIPALKINNKVKNLKIALPLTNENDRANFMEPDQNFDEYNINNDDESFQKFQYELNKVKEPLISHSNLLMIKQERNYKIPNNLRWKPMNKQIEIIRQRKTNYKRPPVYRNKRVNFFEDTTFNPSQDTELSDTCHDHIPGLSKFNIWAPWKNKQEAYMAIDEFLRNAKQEVLEHLKSNPKF</sequence>
<accession>A0A2Z6SJ37</accession>
<gene>
    <name evidence="2" type="ORF">RCL2_000042600</name>
    <name evidence="1" type="ORF">RclHR1_09720004</name>
</gene>
<dbReference type="Proteomes" id="UP000615446">
    <property type="component" value="Unassembled WGS sequence"/>
</dbReference>
<keyword evidence="3" id="KW-1185">Reference proteome</keyword>
<name>A0A2Z6SJ37_9GLOM</name>
<dbReference type="EMBL" id="BEXD01004395">
    <property type="protein sequence ID" value="GBC10562.1"/>
    <property type="molecule type" value="Genomic_DNA"/>
</dbReference>
<reference evidence="1 3" key="1">
    <citation type="submission" date="2017-11" db="EMBL/GenBank/DDBJ databases">
        <title>The genome of Rhizophagus clarus HR1 reveals common genetic basis of auxotrophy among arbuscular mycorrhizal fungi.</title>
        <authorList>
            <person name="Kobayashi Y."/>
        </authorList>
    </citation>
    <scope>NUCLEOTIDE SEQUENCE [LARGE SCALE GENOMIC DNA]</scope>
    <source>
        <strain evidence="1 3">HR1</strain>
    </source>
</reference>
<evidence type="ECO:0000313" key="1">
    <source>
        <dbReference type="EMBL" id="GBC10562.1"/>
    </source>
</evidence>
<proteinExistence type="predicted"/>
<evidence type="ECO:0000313" key="2">
    <source>
        <dbReference type="EMBL" id="GES72882.1"/>
    </source>
</evidence>
<protein>
    <submittedName>
        <fullName evidence="1">Uncharacterized protein</fullName>
    </submittedName>
</protein>
<evidence type="ECO:0000313" key="3">
    <source>
        <dbReference type="Proteomes" id="UP000247702"/>
    </source>
</evidence>
<comment type="caution">
    <text evidence="1">The sequence shown here is derived from an EMBL/GenBank/DDBJ whole genome shotgun (WGS) entry which is preliminary data.</text>
</comment>
<dbReference type="AlphaFoldDB" id="A0A2Z6SJ37"/>
<dbReference type="EMBL" id="BLAL01000004">
    <property type="protein sequence ID" value="GES72882.1"/>
    <property type="molecule type" value="Genomic_DNA"/>
</dbReference>
<organism evidence="1 3">
    <name type="scientific">Rhizophagus clarus</name>
    <dbReference type="NCBI Taxonomy" id="94130"/>
    <lineage>
        <taxon>Eukaryota</taxon>
        <taxon>Fungi</taxon>
        <taxon>Fungi incertae sedis</taxon>
        <taxon>Mucoromycota</taxon>
        <taxon>Glomeromycotina</taxon>
        <taxon>Glomeromycetes</taxon>
        <taxon>Glomerales</taxon>
        <taxon>Glomeraceae</taxon>
        <taxon>Rhizophagus</taxon>
    </lineage>
</organism>
<reference evidence="2" key="2">
    <citation type="submission" date="2019-10" db="EMBL/GenBank/DDBJ databases">
        <title>Conservation and host-specific expression of non-tandemly repeated heterogenous ribosome RNA gene in arbuscular mycorrhizal fungi.</title>
        <authorList>
            <person name="Maeda T."/>
            <person name="Kobayashi Y."/>
            <person name="Nakagawa T."/>
            <person name="Ezawa T."/>
            <person name="Yamaguchi K."/>
            <person name="Bino T."/>
            <person name="Nishimoto Y."/>
            <person name="Shigenobu S."/>
            <person name="Kawaguchi M."/>
        </authorList>
    </citation>
    <scope>NUCLEOTIDE SEQUENCE</scope>
    <source>
        <strain evidence="2">HR1</strain>
    </source>
</reference>
<dbReference type="OrthoDB" id="2332879at2759"/>
<dbReference type="Proteomes" id="UP000247702">
    <property type="component" value="Unassembled WGS sequence"/>
</dbReference>